<evidence type="ECO:0000256" key="1">
    <source>
        <dbReference type="SAM" id="SignalP"/>
    </source>
</evidence>
<gene>
    <name evidence="2" type="ORF">Bpfe_004408</name>
</gene>
<protein>
    <recommendedName>
        <fullName evidence="4">TNFR-Cys domain-containing protein</fullName>
    </recommendedName>
</protein>
<proteinExistence type="predicted"/>
<comment type="caution">
    <text evidence="2">The sequence shown here is derived from an EMBL/GenBank/DDBJ whole genome shotgun (WGS) entry which is preliminary data.</text>
</comment>
<dbReference type="Proteomes" id="UP001233172">
    <property type="component" value="Unassembled WGS sequence"/>
</dbReference>
<keyword evidence="3" id="KW-1185">Reference proteome</keyword>
<dbReference type="EMBL" id="JASAOG010000011">
    <property type="protein sequence ID" value="KAK0066287.1"/>
    <property type="molecule type" value="Genomic_DNA"/>
</dbReference>
<dbReference type="AlphaFoldDB" id="A0AAD8FIH5"/>
<reference evidence="2" key="1">
    <citation type="journal article" date="2023" name="PLoS Negl. Trop. Dis.">
        <title>A genome sequence for Biomphalaria pfeifferi, the major vector snail for the human-infecting parasite Schistosoma mansoni.</title>
        <authorList>
            <person name="Bu L."/>
            <person name="Lu L."/>
            <person name="Laidemitt M.R."/>
            <person name="Zhang S.M."/>
            <person name="Mutuku M."/>
            <person name="Mkoji G."/>
            <person name="Steinauer M."/>
            <person name="Loker E.S."/>
        </authorList>
    </citation>
    <scope>NUCLEOTIDE SEQUENCE</scope>
    <source>
        <strain evidence="2">KasaAsao</strain>
    </source>
</reference>
<reference evidence="2" key="2">
    <citation type="submission" date="2023-04" db="EMBL/GenBank/DDBJ databases">
        <authorList>
            <person name="Bu L."/>
            <person name="Lu L."/>
            <person name="Laidemitt M.R."/>
            <person name="Zhang S.M."/>
            <person name="Mutuku M."/>
            <person name="Mkoji G."/>
            <person name="Steinauer M."/>
            <person name="Loker E.S."/>
        </authorList>
    </citation>
    <scope>NUCLEOTIDE SEQUENCE</scope>
    <source>
        <strain evidence="2">KasaAsao</strain>
        <tissue evidence="2">Whole Snail</tissue>
    </source>
</reference>
<feature type="signal peptide" evidence="1">
    <location>
        <begin position="1"/>
        <end position="16"/>
    </location>
</feature>
<organism evidence="2 3">
    <name type="scientific">Biomphalaria pfeifferi</name>
    <name type="common">Bloodfluke planorb</name>
    <name type="synonym">Freshwater snail</name>
    <dbReference type="NCBI Taxonomy" id="112525"/>
    <lineage>
        <taxon>Eukaryota</taxon>
        <taxon>Metazoa</taxon>
        <taxon>Spiralia</taxon>
        <taxon>Lophotrochozoa</taxon>
        <taxon>Mollusca</taxon>
        <taxon>Gastropoda</taxon>
        <taxon>Heterobranchia</taxon>
        <taxon>Euthyneura</taxon>
        <taxon>Panpulmonata</taxon>
        <taxon>Hygrophila</taxon>
        <taxon>Lymnaeoidea</taxon>
        <taxon>Planorbidae</taxon>
        <taxon>Biomphalaria</taxon>
    </lineage>
</organism>
<evidence type="ECO:0000313" key="3">
    <source>
        <dbReference type="Proteomes" id="UP001233172"/>
    </source>
</evidence>
<feature type="chain" id="PRO_5042093626" description="TNFR-Cys domain-containing protein" evidence="1">
    <location>
        <begin position="17"/>
        <end position="228"/>
    </location>
</feature>
<sequence length="228" mass="25474">MLGKLLFLCLICVVVAFPASDCSWCDAPDLTSSSHLGIALDCGENEFYNAKLQRCSYCTQFDSEVIVFMGCNKTHDHILQCREKQKYITFQPADECSCRAVCEFCDTCGLGKNLYQSFEKRNCGDYTNTVCCNKEDDVVVDGTKCVSPNDLTTTTTTAAHTHKPALTIDTQSMRWLIRRGFDVTRSRDQLNMNKTEAVKTEGVIPRDPKLPYHLTRAGNSVLQPTGQP</sequence>
<name>A0AAD8FIH5_BIOPF</name>
<evidence type="ECO:0000313" key="2">
    <source>
        <dbReference type="EMBL" id="KAK0066287.1"/>
    </source>
</evidence>
<evidence type="ECO:0008006" key="4">
    <source>
        <dbReference type="Google" id="ProtNLM"/>
    </source>
</evidence>
<keyword evidence="1" id="KW-0732">Signal</keyword>
<accession>A0AAD8FIH5</accession>